<feature type="domain" description="Histidine kinase/HSP90-like ATPase" evidence="8">
    <location>
        <begin position="515"/>
        <end position="610"/>
    </location>
</feature>
<sequence length="616" mass="72293">MNIEKKYFPIEKVEEVKIYDLNKEVIFYNSPKVTDVEPLEFESILNQISSDINQFIPVDNGEDLIITRFGKTLLQRLNINPKDILGRRFSECLPFYHNLFKEHVKKVVNKKSKIEKLRLLYFEENTLSLIVTTIVMEKNGHIYIINNYEAESITKTSASNNQNEKLYLIEYMSQTGSYYKTNNKYTWTNGIYNILGRHPKSSDKYYNIIFDLALKEDKEKIKKAMNENLPRKMEIKEKIRIKTENGKIKTLECNLYPKYNNNEYVGIYGFFKDISSELDSSILNPIDYILNGFIHSQKLALLLNPFNPVTYSFTDGFYNIIGVKKQEYTHNYNIYKHIGEKKVVEKLKKMESGEVNKFDETFTFYKDKTTKKPINCELILENFYVNNELHTIGFLIDITQDIEKREHIKIIEKQKIIIKEVHHRIKNNLQILNSFINLEKREYSKEPELIIEHMQSRLNSLSILHAQTCESLDFENLNVNEAITQQEKTLNNLLNSHNDINFITYIDSELWMPISLITPLLLIINELTTNSVKHAFNDNTKNKQIYKHMKLIDGKTCEFVFKDNGIGLKDTKMQNLGSVIIKSLIKQINGTLELTVNNGTQFKIKFPINQEYVGYK</sequence>
<dbReference type="InterPro" id="IPR036890">
    <property type="entry name" value="HATPase_C_sf"/>
</dbReference>
<evidence type="ECO:0000313" key="10">
    <source>
        <dbReference type="Proteomes" id="UP000232133"/>
    </source>
</evidence>
<dbReference type="AlphaFoldDB" id="A0A2H4U709"/>
<keyword evidence="6" id="KW-0418">Kinase</keyword>
<protein>
    <recommendedName>
        <fullName evidence="2">histidine kinase</fullName>
        <ecNumber evidence="2">2.7.13.3</ecNumber>
    </recommendedName>
</protein>
<dbReference type="Gene3D" id="3.30.450.20">
    <property type="entry name" value="PAS domain"/>
    <property type="match status" value="2"/>
</dbReference>
<dbReference type="PANTHER" id="PTHR41523:SF8">
    <property type="entry name" value="ETHYLENE RESPONSE SENSOR PROTEIN"/>
    <property type="match status" value="1"/>
</dbReference>
<dbReference type="RefSeq" id="WP_100815553.1">
    <property type="nucleotide sequence ID" value="NZ_CP017803.1"/>
</dbReference>
<dbReference type="InterPro" id="IPR003594">
    <property type="entry name" value="HATPase_dom"/>
</dbReference>
<evidence type="ECO:0000256" key="2">
    <source>
        <dbReference type="ARBA" id="ARBA00012438"/>
    </source>
</evidence>
<dbReference type="GO" id="GO:0004673">
    <property type="term" value="F:protein histidine kinase activity"/>
    <property type="evidence" value="ECO:0007669"/>
    <property type="project" value="UniProtKB-EC"/>
</dbReference>
<dbReference type="Pfam" id="PF07568">
    <property type="entry name" value="HisKA_2"/>
    <property type="match status" value="1"/>
</dbReference>
<keyword evidence="5" id="KW-0547">Nucleotide-binding</keyword>
<dbReference type="SUPFAM" id="SSF55785">
    <property type="entry name" value="PYP-like sensor domain (PAS domain)"/>
    <property type="match status" value="1"/>
</dbReference>
<name>A0A2H4U709_METSM</name>
<comment type="catalytic activity">
    <reaction evidence="1">
        <text>ATP + protein L-histidine = ADP + protein N-phospho-L-histidine.</text>
        <dbReference type="EC" id="2.7.13.3"/>
    </reaction>
</comment>
<evidence type="ECO:0000256" key="1">
    <source>
        <dbReference type="ARBA" id="ARBA00000085"/>
    </source>
</evidence>
<dbReference type="Pfam" id="PF02518">
    <property type="entry name" value="HATPase_c"/>
    <property type="match status" value="1"/>
</dbReference>
<accession>A0A2H4U709</accession>
<evidence type="ECO:0000256" key="6">
    <source>
        <dbReference type="ARBA" id="ARBA00022777"/>
    </source>
</evidence>
<proteinExistence type="predicted"/>
<dbReference type="PANTHER" id="PTHR41523">
    <property type="entry name" value="TWO-COMPONENT SYSTEM SENSOR PROTEIN"/>
    <property type="match status" value="1"/>
</dbReference>
<dbReference type="SUPFAM" id="SSF55874">
    <property type="entry name" value="ATPase domain of HSP90 chaperone/DNA topoisomerase II/histidine kinase"/>
    <property type="match status" value="1"/>
</dbReference>
<evidence type="ECO:0000259" key="8">
    <source>
        <dbReference type="SMART" id="SM00387"/>
    </source>
</evidence>
<dbReference type="Pfam" id="PF08447">
    <property type="entry name" value="PAS_3"/>
    <property type="match status" value="1"/>
</dbReference>
<dbReference type="GeneID" id="35118793"/>
<gene>
    <name evidence="9" type="ORF">BK798_05410</name>
</gene>
<dbReference type="Proteomes" id="UP000232133">
    <property type="component" value="Chromosome"/>
</dbReference>
<dbReference type="InterPro" id="IPR035965">
    <property type="entry name" value="PAS-like_dom_sf"/>
</dbReference>
<dbReference type="SMART" id="SM00387">
    <property type="entry name" value="HATPase_c"/>
    <property type="match status" value="1"/>
</dbReference>
<dbReference type="InterPro" id="IPR013655">
    <property type="entry name" value="PAS_fold_3"/>
</dbReference>
<evidence type="ECO:0000256" key="3">
    <source>
        <dbReference type="ARBA" id="ARBA00022553"/>
    </source>
</evidence>
<dbReference type="Gene3D" id="3.30.565.10">
    <property type="entry name" value="Histidine kinase-like ATPase, C-terminal domain"/>
    <property type="match status" value="1"/>
</dbReference>
<evidence type="ECO:0000256" key="7">
    <source>
        <dbReference type="ARBA" id="ARBA00022840"/>
    </source>
</evidence>
<keyword evidence="7" id="KW-0067">ATP-binding</keyword>
<evidence type="ECO:0000256" key="4">
    <source>
        <dbReference type="ARBA" id="ARBA00022679"/>
    </source>
</evidence>
<reference evidence="9 10" key="1">
    <citation type="submission" date="2016-10" db="EMBL/GenBank/DDBJ databases">
        <authorList>
            <person name="Varghese N."/>
        </authorList>
    </citation>
    <scope>NUCLEOTIDE SEQUENCE [LARGE SCALE GENOMIC DNA]</scope>
    <source>
        <strain evidence="9 10">KB11</strain>
    </source>
</reference>
<organism evidence="9 10">
    <name type="scientific">Methanobrevibacter smithii</name>
    <dbReference type="NCBI Taxonomy" id="2173"/>
    <lineage>
        <taxon>Archaea</taxon>
        <taxon>Methanobacteriati</taxon>
        <taxon>Methanobacteriota</taxon>
        <taxon>Methanomada group</taxon>
        <taxon>Methanobacteria</taxon>
        <taxon>Methanobacteriales</taxon>
        <taxon>Methanobacteriaceae</taxon>
        <taxon>Methanobrevibacter</taxon>
    </lineage>
</organism>
<keyword evidence="4" id="KW-0808">Transferase</keyword>
<dbReference type="InterPro" id="IPR011495">
    <property type="entry name" value="Sig_transdc_His_kin_sub2_dim/P"/>
</dbReference>
<evidence type="ECO:0000313" key="9">
    <source>
        <dbReference type="EMBL" id="ATZ59895.1"/>
    </source>
</evidence>
<dbReference type="GO" id="GO:0005524">
    <property type="term" value="F:ATP binding"/>
    <property type="evidence" value="ECO:0007669"/>
    <property type="project" value="UniProtKB-KW"/>
</dbReference>
<evidence type="ECO:0000256" key="5">
    <source>
        <dbReference type="ARBA" id="ARBA00022741"/>
    </source>
</evidence>
<keyword evidence="3" id="KW-0597">Phosphoprotein</keyword>
<dbReference type="EC" id="2.7.13.3" evidence="2"/>
<dbReference type="EMBL" id="CP017803">
    <property type="protein sequence ID" value="ATZ59895.1"/>
    <property type="molecule type" value="Genomic_DNA"/>
</dbReference>